<dbReference type="OrthoDB" id="9813231at2"/>
<comment type="caution">
    <text evidence="2">The sequence shown here is derived from an EMBL/GenBank/DDBJ whole genome shotgun (WGS) entry which is preliminary data.</text>
</comment>
<keyword evidence="3" id="KW-1185">Reference proteome</keyword>
<dbReference type="STRING" id="447422.SAMN05660903_00597"/>
<gene>
    <name evidence="2" type="ORF">APR41_02920</name>
</gene>
<accession>A0A2N0TXV7</accession>
<protein>
    <recommendedName>
        <fullName evidence="1">YdhG-like domain-containing protein</fullName>
    </recommendedName>
</protein>
<dbReference type="InterPro" id="IPR014922">
    <property type="entry name" value="YdhG-like"/>
</dbReference>
<dbReference type="RefSeq" id="WP_079711753.1">
    <property type="nucleotide sequence ID" value="NZ_FUZC01000002.1"/>
</dbReference>
<name>A0A2N0TXV7_9FLAO</name>
<evidence type="ECO:0000313" key="2">
    <source>
        <dbReference type="EMBL" id="PKD19574.1"/>
    </source>
</evidence>
<evidence type="ECO:0000259" key="1">
    <source>
        <dbReference type="Pfam" id="PF08818"/>
    </source>
</evidence>
<feature type="domain" description="YdhG-like" evidence="1">
    <location>
        <begin position="20"/>
        <end position="135"/>
    </location>
</feature>
<reference evidence="2 3" key="1">
    <citation type="submission" date="2015-10" db="EMBL/GenBank/DDBJ databases">
        <title>Draft genome sequence of Salegentibacter salinarum KCTC 12975.</title>
        <authorList>
            <person name="Lin W."/>
            <person name="Zheng Q."/>
        </authorList>
    </citation>
    <scope>NUCLEOTIDE SEQUENCE [LARGE SCALE GENOMIC DNA]</scope>
    <source>
        <strain evidence="2 3">KCTC 12975</strain>
    </source>
</reference>
<sequence length="150" mass="17352">MKIEAATVEEYIAKVPEDKKPAIIELRNVILKNIPEGFTETLNYGMIGYVIPHTIYPAGYHANPKLPLPFINIAMQKNFIALYHMGLYADPELLQWFKEEYAKLPLNKLDMGKSCIRFKNSEKIPFQLIGELVSKMSVQEWVDLYECTQR</sequence>
<evidence type="ECO:0000313" key="3">
    <source>
        <dbReference type="Proteomes" id="UP000232673"/>
    </source>
</evidence>
<proteinExistence type="predicted"/>
<dbReference type="AlphaFoldDB" id="A0A2N0TXV7"/>
<dbReference type="Proteomes" id="UP000232673">
    <property type="component" value="Unassembled WGS sequence"/>
</dbReference>
<organism evidence="2 3">
    <name type="scientific">Salegentibacter salinarum</name>
    <dbReference type="NCBI Taxonomy" id="447422"/>
    <lineage>
        <taxon>Bacteria</taxon>
        <taxon>Pseudomonadati</taxon>
        <taxon>Bacteroidota</taxon>
        <taxon>Flavobacteriia</taxon>
        <taxon>Flavobacteriales</taxon>
        <taxon>Flavobacteriaceae</taxon>
        <taxon>Salegentibacter</taxon>
    </lineage>
</organism>
<dbReference type="Gene3D" id="3.90.1150.200">
    <property type="match status" value="1"/>
</dbReference>
<dbReference type="Pfam" id="PF08818">
    <property type="entry name" value="DUF1801"/>
    <property type="match status" value="1"/>
</dbReference>
<dbReference type="SUPFAM" id="SSF159888">
    <property type="entry name" value="YdhG-like"/>
    <property type="match status" value="1"/>
</dbReference>
<dbReference type="EMBL" id="LKTS01000012">
    <property type="protein sequence ID" value="PKD19574.1"/>
    <property type="molecule type" value="Genomic_DNA"/>
</dbReference>